<dbReference type="RefSeq" id="WP_259095318.1">
    <property type="nucleotide sequence ID" value="NZ_CP130454.1"/>
</dbReference>
<dbReference type="EMBL" id="JANUCP010000002">
    <property type="protein sequence ID" value="MCS3919145.1"/>
    <property type="molecule type" value="Genomic_DNA"/>
</dbReference>
<accession>A0ABT2EMH1</accession>
<organism evidence="2 3">
    <name type="scientific">Candidatus Fervidibacter sacchari</name>
    <dbReference type="NCBI Taxonomy" id="1448929"/>
    <lineage>
        <taxon>Bacteria</taxon>
        <taxon>Candidatus Fervidibacterota</taxon>
        <taxon>Candidatus Fervidibacter</taxon>
    </lineage>
</organism>
<keyword evidence="1" id="KW-0472">Membrane</keyword>
<evidence type="ECO:0000256" key="1">
    <source>
        <dbReference type="SAM" id="Phobius"/>
    </source>
</evidence>
<dbReference type="Proteomes" id="UP001204798">
    <property type="component" value="Unassembled WGS sequence"/>
</dbReference>
<gene>
    <name evidence="2" type="ORF">M2350_001545</name>
</gene>
<name>A0ABT2EMH1_9BACT</name>
<evidence type="ECO:0000313" key="3">
    <source>
        <dbReference type="Proteomes" id="UP001204798"/>
    </source>
</evidence>
<keyword evidence="1" id="KW-1133">Transmembrane helix</keyword>
<evidence type="ECO:0008006" key="4">
    <source>
        <dbReference type="Google" id="ProtNLM"/>
    </source>
</evidence>
<keyword evidence="1" id="KW-0812">Transmembrane</keyword>
<reference evidence="2 3" key="1">
    <citation type="submission" date="2022-08" db="EMBL/GenBank/DDBJ databases">
        <title>Bacterial and archaeal communities from various locations to study Microbial Dark Matter (Phase II).</title>
        <authorList>
            <person name="Stepanauskas R."/>
        </authorList>
    </citation>
    <scope>NUCLEOTIDE SEQUENCE [LARGE SCALE GENOMIC DNA]</scope>
    <source>
        <strain evidence="2 3">PD1</strain>
    </source>
</reference>
<comment type="caution">
    <text evidence="2">The sequence shown here is derived from an EMBL/GenBank/DDBJ whole genome shotgun (WGS) entry which is preliminary data.</text>
</comment>
<sequence length="128" mass="14471">MEREKKRKYFGTVLAESAYVGKKALSVSFEPDSAIDLAQRLLAAWKEGKVIDLTIWWGKKRKDGKISVTITTPIDASGLKQEPKRPRQRMRRLPAFALGAFCRLGCYWLVMRETCLEPVTSPSNIAPT</sequence>
<evidence type="ECO:0000313" key="2">
    <source>
        <dbReference type="EMBL" id="MCS3919145.1"/>
    </source>
</evidence>
<proteinExistence type="predicted"/>
<protein>
    <recommendedName>
        <fullName evidence="4">PDZ domain-containing protein</fullName>
    </recommendedName>
</protein>
<keyword evidence="3" id="KW-1185">Reference proteome</keyword>
<feature type="transmembrane region" description="Helical" evidence="1">
    <location>
        <begin position="93"/>
        <end position="110"/>
    </location>
</feature>